<dbReference type="EMBL" id="AP019400">
    <property type="protein sequence ID" value="BBI32341.1"/>
    <property type="molecule type" value="Genomic_DNA"/>
</dbReference>
<accession>A0A3T1D2S4</accession>
<dbReference type="Proteomes" id="UP000289856">
    <property type="component" value="Chromosome"/>
</dbReference>
<keyword evidence="2" id="KW-1185">Reference proteome</keyword>
<sequence>MISVARKPRKLEQQLRAKIILILPDCKVCGKRMDGKFLRPFPGAPDIKACPICITEGTVDVNVYSH</sequence>
<proteinExistence type="predicted"/>
<evidence type="ECO:0000313" key="2">
    <source>
        <dbReference type="Proteomes" id="UP000289856"/>
    </source>
</evidence>
<gene>
    <name evidence="1" type="ORF">KCTCHS21_17400</name>
</gene>
<name>A0A3T1D2S4_9BACL</name>
<dbReference type="OrthoDB" id="2680710at2"/>
<dbReference type="KEGG" id="cohn:KCTCHS21_17400"/>
<organism evidence="1 2">
    <name type="scientific">Cohnella abietis</name>
    <dbReference type="NCBI Taxonomy" id="2507935"/>
    <lineage>
        <taxon>Bacteria</taxon>
        <taxon>Bacillati</taxon>
        <taxon>Bacillota</taxon>
        <taxon>Bacilli</taxon>
        <taxon>Bacillales</taxon>
        <taxon>Paenibacillaceae</taxon>
        <taxon>Cohnella</taxon>
    </lineage>
</organism>
<dbReference type="RefSeq" id="WP_130606795.1">
    <property type="nucleotide sequence ID" value="NZ_AP019400.1"/>
</dbReference>
<evidence type="ECO:0000313" key="1">
    <source>
        <dbReference type="EMBL" id="BBI32341.1"/>
    </source>
</evidence>
<protein>
    <submittedName>
        <fullName evidence="1">Uncharacterized protein</fullName>
    </submittedName>
</protein>
<reference evidence="1 2" key="1">
    <citation type="submission" date="2019-01" db="EMBL/GenBank/DDBJ databases">
        <title>Complete genome sequence of Cohnella hallensis HS21 isolated from Korean fir (Abies koreana) rhizospheric soil.</title>
        <authorList>
            <person name="Jiang L."/>
            <person name="Kang S.W."/>
            <person name="Kim S."/>
            <person name="Jung J."/>
            <person name="Kim C.Y."/>
            <person name="Kim D.H."/>
            <person name="Kim S.W."/>
            <person name="Lee J."/>
        </authorList>
    </citation>
    <scope>NUCLEOTIDE SEQUENCE [LARGE SCALE GENOMIC DNA]</scope>
    <source>
        <strain evidence="1 2">HS21</strain>
    </source>
</reference>
<dbReference type="AlphaFoldDB" id="A0A3T1D2S4"/>